<feature type="region of interest" description="Disordered" evidence="1">
    <location>
        <begin position="170"/>
        <end position="321"/>
    </location>
</feature>
<name>A0A7S2R3W1_9STRA</name>
<evidence type="ECO:0000313" key="2">
    <source>
        <dbReference type="EMBL" id="CAD9660006.1"/>
    </source>
</evidence>
<reference evidence="2" key="1">
    <citation type="submission" date="2021-01" db="EMBL/GenBank/DDBJ databases">
        <authorList>
            <person name="Corre E."/>
            <person name="Pelletier E."/>
            <person name="Niang G."/>
            <person name="Scheremetjew M."/>
            <person name="Finn R."/>
            <person name="Kale V."/>
            <person name="Holt S."/>
            <person name="Cochrane G."/>
            <person name="Meng A."/>
            <person name="Brown T."/>
            <person name="Cohen L."/>
        </authorList>
    </citation>
    <scope>NUCLEOTIDE SEQUENCE</scope>
    <source>
        <strain evidence="2">CCMP1243</strain>
    </source>
</reference>
<feature type="compositionally biased region" description="Low complexity" evidence="1">
    <location>
        <begin position="227"/>
        <end position="239"/>
    </location>
</feature>
<protein>
    <submittedName>
        <fullName evidence="2">Uncharacterized protein</fullName>
    </submittedName>
</protein>
<accession>A0A7S2R3W1</accession>
<dbReference type="AlphaFoldDB" id="A0A7S2R3W1"/>
<feature type="compositionally biased region" description="Low complexity" evidence="1">
    <location>
        <begin position="177"/>
        <end position="189"/>
    </location>
</feature>
<gene>
    <name evidence="2" type="ORF">RMAR1173_LOCUS252</name>
</gene>
<evidence type="ECO:0000256" key="1">
    <source>
        <dbReference type="SAM" id="MobiDB-lite"/>
    </source>
</evidence>
<dbReference type="EMBL" id="HBHJ01000355">
    <property type="protein sequence ID" value="CAD9660006.1"/>
    <property type="molecule type" value="Transcribed_RNA"/>
</dbReference>
<organism evidence="2">
    <name type="scientific">Rhizochromulina marina</name>
    <dbReference type="NCBI Taxonomy" id="1034831"/>
    <lineage>
        <taxon>Eukaryota</taxon>
        <taxon>Sar</taxon>
        <taxon>Stramenopiles</taxon>
        <taxon>Ochrophyta</taxon>
        <taxon>Dictyochophyceae</taxon>
        <taxon>Rhizochromulinales</taxon>
        <taxon>Rhizochromulina</taxon>
    </lineage>
</organism>
<sequence>MHLASDSSEFAKRALHGLETLARAPQVLATLAELLADTTPTLLSAPITMAPRDSNWKEARKLLLGGIFPNLHAHAPLAGILVRLQQALSASHCGSPREAPSVSPAPTRVGGLQLPNLSLGPTAASLDAGPQLPQLLGSPSVRSGVIAQTNSEDHLVDVVNIYLLNQRTSSRFGQTGTPPATTAASSSPSLSRTLDMNASPPPRGRKRTAEEPASLGAEEAEDENQFSSPLASASRSTSLGDSGDQPGRKRALSPAGSTTTQTPRKEQKLETQPGSSAAADAVSPEQRGAAMSVMVGKSARKTRPSRQQRPGGRSNFGGGGL</sequence>
<proteinExistence type="predicted"/>